<protein>
    <submittedName>
        <fullName evidence="5">TetR/AcrR family transcriptional regulator</fullName>
    </submittedName>
</protein>
<dbReference type="InterPro" id="IPR009057">
    <property type="entry name" value="Homeodomain-like_sf"/>
</dbReference>
<dbReference type="Gene3D" id="1.10.10.60">
    <property type="entry name" value="Homeodomain-like"/>
    <property type="match status" value="1"/>
</dbReference>
<keyword evidence="1 2" id="KW-0238">DNA-binding</keyword>
<reference evidence="5" key="1">
    <citation type="submission" date="2022-03" db="EMBL/GenBank/DDBJ databases">
        <title>Identification of a novel bacterium isolated from mangrove sediments.</title>
        <authorList>
            <person name="Pan X."/>
        </authorList>
    </citation>
    <scope>NUCLEOTIDE SEQUENCE</scope>
    <source>
        <strain evidence="5">B2580</strain>
    </source>
</reference>
<dbReference type="InterPro" id="IPR039536">
    <property type="entry name" value="TetR_C_Proteobacteria"/>
</dbReference>
<organism evidence="5 6">
    <name type="scientific">Novosphingobium album</name>
    <name type="common">ex Hu et al. 2023</name>
    <dbReference type="NCBI Taxonomy" id="2930093"/>
    <lineage>
        <taxon>Bacteria</taxon>
        <taxon>Pseudomonadati</taxon>
        <taxon>Pseudomonadota</taxon>
        <taxon>Alphaproteobacteria</taxon>
        <taxon>Sphingomonadales</taxon>
        <taxon>Sphingomonadaceae</taxon>
        <taxon>Novosphingobium</taxon>
    </lineage>
</organism>
<dbReference type="PANTHER" id="PTHR30055">
    <property type="entry name" value="HTH-TYPE TRANSCRIPTIONAL REGULATOR RUTR"/>
    <property type="match status" value="1"/>
</dbReference>
<dbReference type="Proteomes" id="UP001162880">
    <property type="component" value="Unassembled WGS sequence"/>
</dbReference>
<dbReference type="Pfam" id="PF14246">
    <property type="entry name" value="TetR_C_7"/>
    <property type="match status" value="1"/>
</dbReference>
<sequence>MEQPERRRPGRPSLSNEELLDKALDLFLDKGFSGTSIDAICASAGMAKRTVYARYGDKESLFKAALSRAIDEWIVSVESLRAQESDDFEASLMRIGEMLVKNVLGPAGLRLLRLTNAESVAMPEIAQENVRHGTEPTLHYLADLFRRRLGDEGGEFPQAEDAAQAFLNIVVGGPANNAAWGMRMEMASIEHHTRYCVRLFLHGLLDEAGPPAKSEAGQLRRVLRDAEERLSEARARIDEAARLVRD</sequence>
<dbReference type="InterPro" id="IPR001647">
    <property type="entry name" value="HTH_TetR"/>
</dbReference>
<feature type="domain" description="HTH tetR-type" evidence="4">
    <location>
        <begin position="13"/>
        <end position="73"/>
    </location>
</feature>
<evidence type="ECO:0000256" key="2">
    <source>
        <dbReference type="PROSITE-ProRule" id="PRU00335"/>
    </source>
</evidence>
<evidence type="ECO:0000256" key="1">
    <source>
        <dbReference type="ARBA" id="ARBA00023125"/>
    </source>
</evidence>
<dbReference type="SUPFAM" id="SSF46689">
    <property type="entry name" value="Homeodomain-like"/>
    <property type="match status" value="1"/>
</dbReference>
<evidence type="ECO:0000313" key="5">
    <source>
        <dbReference type="EMBL" id="MCJ2178432.1"/>
    </source>
</evidence>
<gene>
    <name evidence="5" type="ORF">MTR64_07640</name>
</gene>
<evidence type="ECO:0000259" key="4">
    <source>
        <dbReference type="PROSITE" id="PS50977"/>
    </source>
</evidence>
<dbReference type="PANTHER" id="PTHR30055:SF146">
    <property type="entry name" value="HTH-TYPE TRANSCRIPTIONAL DUAL REGULATOR CECR"/>
    <property type="match status" value="1"/>
</dbReference>
<dbReference type="RefSeq" id="WP_243992480.1">
    <property type="nucleotide sequence ID" value="NZ_JALHLE010000009.1"/>
</dbReference>
<proteinExistence type="predicted"/>
<dbReference type="PRINTS" id="PR00455">
    <property type="entry name" value="HTHTETR"/>
</dbReference>
<evidence type="ECO:0000256" key="3">
    <source>
        <dbReference type="SAM" id="Coils"/>
    </source>
</evidence>
<keyword evidence="3" id="KW-0175">Coiled coil</keyword>
<dbReference type="Gene3D" id="1.10.357.10">
    <property type="entry name" value="Tetracycline Repressor, domain 2"/>
    <property type="match status" value="1"/>
</dbReference>
<dbReference type="Pfam" id="PF00440">
    <property type="entry name" value="TetR_N"/>
    <property type="match status" value="1"/>
</dbReference>
<keyword evidence="6" id="KW-1185">Reference proteome</keyword>
<name>A0ABT0B040_9SPHN</name>
<dbReference type="EMBL" id="JALHLE010000009">
    <property type="protein sequence ID" value="MCJ2178432.1"/>
    <property type="molecule type" value="Genomic_DNA"/>
</dbReference>
<feature type="DNA-binding region" description="H-T-H motif" evidence="2">
    <location>
        <begin position="36"/>
        <end position="55"/>
    </location>
</feature>
<accession>A0ABT0B040</accession>
<comment type="caution">
    <text evidence="5">The sequence shown here is derived from an EMBL/GenBank/DDBJ whole genome shotgun (WGS) entry which is preliminary data.</text>
</comment>
<evidence type="ECO:0000313" key="6">
    <source>
        <dbReference type="Proteomes" id="UP001162880"/>
    </source>
</evidence>
<dbReference type="InterPro" id="IPR050109">
    <property type="entry name" value="HTH-type_TetR-like_transc_reg"/>
</dbReference>
<feature type="coiled-coil region" evidence="3">
    <location>
        <begin position="216"/>
        <end position="243"/>
    </location>
</feature>
<dbReference type="PROSITE" id="PS50977">
    <property type="entry name" value="HTH_TETR_2"/>
    <property type="match status" value="1"/>
</dbReference>